<keyword evidence="2" id="KW-0472">Membrane</keyword>
<comment type="similarity">
    <text evidence="1">Belongs to the polysaccharide synthase family.</text>
</comment>
<dbReference type="Gene3D" id="3.40.50.720">
    <property type="entry name" value="NAD(P)-binding Rossmann-like Domain"/>
    <property type="match status" value="2"/>
</dbReference>
<keyword evidence="5" id="KW-1185">Reference proteome</keyword>
<feature type="transmembrane region" description="Helical" evidence="2">
    <location>
        <begin position="106"/>
        <end position="128"/>
    </location>
</feature>
<evidence type="ECO:0000259" key="3">
    <source>
        <dbReference type="Pfam" id="PF02719"/>
    </source>
</evidence>
<evidence type="ECO:0000256" key="1">
    <source>
        <dbReference type="ARBA" id="ARBA00007430"/>
    </source>
</evidence>
<gene>
    <name evidence="4" type="ORF">C8U37_102122</name>
</gene>
<feature type="transmembrane region" description="Helical" evidence="2">
    <location>
        <begin position="40"/>
        <end position="60"/>
    </location>
</feature>
<organism evidence="4 5">
    <name type="scientific">Trichococcus patagoniensis</name>
    <dbReference type="NCBI Taxonomy" id="382641"/>
    <lineage>
        <taxon>Bacteria</taxon>
        <taxon>Bacillati</taxon>
        <taxon>Bacillota</taxon>
        <taxon>Bacilli</taxon>
        <taxon>Lactobacillales</taxon>
        <taxon>Carnobacteriaceae</taxon>
        <taxon>Trichococcus</taxon>
    </lineage>
</organism>
<dbReference type="EMBL" id="QAOM01000002">
    <property type="protein sequence ID" value="PTQ86019.1"/>
    <property type="molecule type" value="Genomic_DNA"/>
</dbReference>
<dbReference type="InterPro" id="IPR036291">
    <property type="entry name" value="NAD(P)-bd_dom_sf"/>
</dbReference>
<protein>
    <submittedName>
        <fullName evidence="4">FlaA1/EpsC-like NDP-sugar epimerase</fullName>
    </submittedName>
</protein>
<keyword evidence="2" id="KW-0812">Transmembrane</keyword>
<accession>A0A2T5IQC7</accession>
<sequence length="636" mass="70572">MRRFYSSGLSGSVQPFGCKTKSIFDWMVNKMKALSCRKKAILLMLADTACIVFAALLAYWLLANYISPPTVFYFMMIGITAGIYLLVGGSRHLFANIPDYTGVNEIVSTVRTLSIAFLLSAIISTGLIRLVSMRYILLMYFFSMTFIPGIRIIWRGVHEYKEGVTQGMRTEDKGKIRTLVVGAGEGGSIFISSLMRRPNAIEIVGIVDQDDSKQRSRLMDIPVLGKEEDIPDLVNELHIDQVTIAIPSLTANDMERILDICNQAGVKVNQMPKIEDVMMGKLSVNRFRDLDVCDLLGRDEVTLDNDLICDKIKGKTILISGAGGSIGSEICRQVARFEPESIILLGHGENSIYQIHKELSGRYGNAITIVPVIADVQDRKRIFHVMEQYRPDYVFHAAAHKHVPLMEWNPLEAVKNNVFGSKNMAEAAKAAGVGSFIMISTDKAVRPTNVMGSTKRLAEMIVTALNEPGQTNFAAVRFGNVLGSRGSVIPLFKDQIAKGGPVTVTDFRMIRYFMTIPEASRLVIQAGVLARGGEIFILDMGEPVKIHDLAKKMIKLSGYTEEEIPIIETGIRPGEKIYEELLADRSALERKVHDKIFVGKASHYPLEETVAFAANLENLPAEEVKSTLINYACRHQ</sequence>
<dbReference type="Proteomes" id="UP000244161">
    <property type="component" value="Unassembled WGS sequence"/>
</dbReference>
<dbReference type="PANTHER" id="PTHR43318:SF1">
    <property type="entry name" value="POLYSACCHARIDE BIOSYNTHESIS PROTEIN EPSC-RELATED"/>
    <property type="match status" value="1"/>
</dbReference>
<name>A0A2T5IQC7_9LACT</name>
<reference evidence="4 5" key="1">
    <citation type="submission" date="2018-04" db="EMBL/GenBank/DDBJ databases">
        <title>Genomic Encyclopedia of Archaeal and Bacterial Type Strains, Phase II (KMG-II): from individual species to whole genera.</title>
        <authorList>
            <person name="Goeker M."/>
        </authorList>
    </citation>
    <scope>NUCLEOTIDE SEQUENCE [LARGE SCALE GENOMIC DNA]</scope>
    <source>
        <strain evidence="4 5">DSM 18806</strain>
    </source>
</reference>
<dbReference type="InterPro" id="IPR051203">
    <property type="entry name" value="Polysaccharide_Synthase-Rel"/>
</dbReference>
<proteinExistence type="inferred from homology"/>
<dbReference type="InterPro" id="IPR003869">
    <property type="entry name" value="Polysac_CapD-like"/>
</dbReference>
<dbReference type="AlphaFoldDB" id="A0A2T5IQC7"/>
<feature type="domain" description="Polysaccharide biosynthesis protein CapD-like" evidence="3">
    <location>
        <begin position="317"/>
        <end position="599"/>
    </location>
</feature>
<feature type="transmembrane region" description="Helical" evidence="2">
    <location>
        <begin position="72"/>
        <end position="94"/>
    </location>
</feature>
<evidence type="ECO:0000256" key="2">
    <source>
        <dbReference type="SAM" id="Phobius"/>
    </source>
</evidence>
<dbReference type="CDD" id="cd05237">
    <property type="entry name" value="UDP_invert_4-6DH_SDR_e"/>
    <property type="match status" value="1"/>
</dbReference>
<keyword evidence="2" id="KW-1133">Transmembrane helix</keyword>
<dbReference type="Pfam" id="PF02719">
    <property type="entry name" value="Polysacc_synt_2"/>
    <property type="match status" value="1"/>
</dbReference>
<evidence type="ECO:0000313" key="5">
    <source>
        <dbReference type="Proteomes" id="UP000244161"/>
    </source>
</evidence>
<dbReference type="SUPFAM" id="SSF51735">
    <property type="entry name" value="NAD(P)-binding Rossmann-fold domains"/>
    <property type="match status" value="2"/>
</dbReference>
<evidence type="ECO:0000313" key="4">
    <source>
        <dbReference type="EMBL" id="PTQ86019.1"/>
    </source>
</evidence>
<comment type="caution">
    <text evidence="4">The sequence shown here is derived from an EMBL/GenBank/DDBJ whole genome shotgun (WGS) entry which is preliminary data.</text>
</comment>
<dbReference type="PANTHER" id="PTHR43318">
    <property type="entry name" value="UDP-N-ACETYLGLUCOSAMINE 4,6-DEHYDRATASE"/>
    <property type="match status" value="1"/>
</dbReference>
<dbReference type="Pfam" id="PF13727">
    <property type="entry name" value="CoA_binding_3"/>
    <property type="match status" value="1"/>
</dbReference>